<sequence length="71" mass="8334">MSKTHRHLESRFDFYFAPQSFTSSMTALRAHGCLRTNFFCCQSVKGVLFVHFVCALGVEFRVTWFWNIHVV</sequence>
<keyword evidence="2" id="KW-1185">Reference proteome</keyword>
<gene>
    <name evidence="1" type="ORF">LIPSTDRAFT_241220</name>
</gene>
<organism evidence="1 2">
    <name type="scientific">Lipomyces starkeyi NRRL Y-11557</name>
    <dbReference type="NCBI Taxonomy" id="675824"/>
    <lineage>
        <taxon>Eukaryota</taxon>
        <taxon>Fungi</taxon>
        <taxon>Dikarya</taxon>
        <taxon>Ascomycota</taxon>
        <taxon>Saccharomycotina</taxon>
        <taxon>Lipomycetes</taxon>
        <taxon>Lipomycetales</taxon>
        <taxon>Lipomycetaceae</taxon>
        <taxon>Lipomyces</taxon>
    </lineage>
</organism>
<dbReference type="EMBL" id="KV454291">
    <property type="protein sequence ID" value="ODQ75215.1"/>
    <property type="molecule type" value="Genomic_DNA"/>
</dbReference>
<reference evidence="1 2" key="1">
    <citation type="journal article" date="2016" name="Proc. Natl. Acad. Sci. U.S.A.">
        <title>Comparative genomics of biotechnologically important yeasts.</title>
        <authorList>
            <person name="Riley R."/>
            <person name="Haridas S."/>
            <person name="Wolfe K.H."/>
            <person name="Lopes M.R."/>
            <person name="Hittinger C.T."/>
            <person name="Goeker M."/>
            <person name="Salamov A.A."/>
            <person name="Wisecaver J.H."/>
            <person name="Long T.M."/>
            <person name="Calvey C.H."/>
            <person name="Aerts A.L."/>
            <person name="Barry K.W."/>
            <person name="Choi C."/>
            <person name="Clum A."/>
            <person name="Coughlan A.Y."/>
            <person name="Deshpande S."/>
            <person name="Douglass A.P."/>
            <person name="Hanson S.J."/>
            <person name="Klenk H.-P."/>
            <person name="LaButti K.M."/>
            <person name="Lapidus A."/>
            <person name="Lindquist E.A."/>
            <person name="Lipzen A.M."/>
            <person name="Meier-Kolthoff J.P."/>
            <person name="Ohm R.A."/>
            <person name="Otillar R.P."/>
            <person name="Pangilinan J.L."/>
            <person name="Peng Y."/>
            <person name="Rokas A."/>
            <person name="Rosa C.A."/>
            <person name="Scheuner C."/>
            <person name="Sibirny A.A."/>
            <person name="Slot J.C."/>
            <person name="Stielow J.B."/>
            <person name="Sun H."/>
            <person name="Kurtzman C.P."/>
            <person name="Blackwell M."/>
            <person name="Grigoriev I.V."/>
            <person name="Jeffries T.W."/>
        </authorList>
    </citation>
    <scope>NUCLEOTIDE SEQUENCE [LARGE SCALE GENOMIC DNA]</scope>
    <source>
        <strain evidence="1 2">NRRL Y-11557</strain>
    </source>
</reference>
<evidence type="ECO:0000313" key="1">
    <source>
        <dbReference type="EMBL" id="ODQ75215.1"/>
    </source>
</evidence>
<dbReference type="AlphaFoldDB" id="A0A1E3QC00"/>
<accession>A0A1E3QC00</accession>
<proteinExistence type="predicted"/>
<protein>
    <submittedName>
        <fullName evidence="1">Uncharacterized protein</fullName>
    </submittedName>
</protein>
<dbReference type="Proteomes" id="UP000094385">
    <property type="component" value="Unassembled WGS sequence"/>
</dbReference>
<name>A0A1E3QC00_LIPST</name>
<evidence type="ECO:0000313" key="2">
    <source>
        <dbReference type="Proteomes" id="UP000094385"/>
    </source>
</evidence>